<evidence type="ECO:0000313" key="3">
    <source>
        <dbReference type="Proteomes" id="UP001152795"/>
    </source>
</evidence>
<dbReference type="EMBL" id="CACRXK020039261">
    <property type="protein sequence ID" value="CAB4045403.1"/>
    <property type="molecule type" value="Genomic_DNA"/>
</dbReference>
<proteinExistence type="predicted"/>
<keyword evidence="3" id="KW-1185">Reference proteome</keyword>
<evidence type="ECO:0000256" key="1">
    <source>
        <dbReference type="SAM" id="MobiDB-lite"/>
    </source>
</evidence>
<gene>
    <name evidence="2" type="ORF">PACLA_8A082785</name>
</gene>
<dbReference type="Proteomes" id="UP001152795">
    <property type="component" value="Unassembled WGS sequence"/>
</dbReference>
<evidence type="ECO:0000313" key="2">
    <source>
        <dbReference type="EMBL" id="CAB4045403.1"/>
    </source>
</evidence>
<protein>
    <submittedName>
        <fullName evidence="2">Uncharacterized protein</fullName>
    </submittedName>
</protein>
<dbReference type="AlphaFoldDB" id="A0A6S7LVD0"/>
<feature type="compositionally biased region" description="Polar residues" evidence="1">
    <location>
        <begin position="22"/>
        <end position="37"/>
    </location>
</feature>
<reference evidence="2" key="1">
    <citation type="submission" date="2020-04" db="EMBL/GenBank/DDBJ databases">
        <authorList>
            <person name="Alioto T."/>
            <person name="Alioto T."/>
            <person name="Gomez Garrido J."/>
        </authorList>
    </citation>
    <scope>NUCLEOTIDE SEQUENCE</scope>
    <source>
        <strain evidence="2">A484AB</strain>
    </source>
</reference>
<feature type="compositionally biased region" description="Basic and acidic residues" evidence="1">
    <location>
        <begin position="62"/>
        <end position="82"/>
    </location>
</feature>
<feature type="non-terminal residue" evidence="2">
    <location>
        <position position="1"/>
    </location>
</feature>
<organism evidence="2 3">
    <name type="scientific">Paramuricea clavata</name>
    <name type="common">Red gorgonian</name>
    <name type="synonym">Violescent sea-whip</name>
    <dbReference type="NCBI Taxonomy" id="317549"/>
    <lineage>
        <taxon>Eukaryota</taxon>
        <taxon>Metazoa</taxon>
        <taxon>Cnidaria</taxon>
        <taxon>Anthozoa</taxon>
        <taxon>Octocorallia</taxon>
        <taxon>Malacalcyonacea</taxon>
        <taxon>Plexauridae</taxon>
        <taxon>Paramuricea</taxon>
    </lineage>
</organism>
<feature type="compositionally biased region" description="Polar residues" evidence="1">
    <location>
        <begin position="93"/>
        <end position="112"/>
    </location>
</feature>
<name>A0A6S7LVD0_PARCT</name>
<sequence length="112" mass="12213">EAVSAENETKATREQLVEETDPTLNSENSKTPVSENSPKCGDSEDKNDDSKNVVHVSGGDSLENHSSLDRKRDMKEPEHGEQSSEAQSKAESTNSQDKNSSPKISKSNFFTA</sequence>
<feature type="compositionally biased region" description="Basic and acidic residues" evidence="1">
    <location>
        <begin position="7"/>
        <end position="16"/>
    </location>
</feature>
<feature type="compositionally biased region" description="Low complexity" evidence="1">
    <location>
        <begin position="83"/>
        <end position="92"/>
    </location>
</feature>
<accession>A0A6S7LVD0</accession>
<comment type="caution">
    <text evidence="2">The sequence shown here is derived from an EMBL/GenBank/DDBJ whole genome shotgun (WGS) entry which is preliminary data.</text>
</comment>
<feature type="non-terminal residue" evidence="2">
    <location>
        <position position="112"/>
    </location>
</feature>
<feature type="region of interest" description="Disordered" evidence="1">
    <location>
        <begin position="1"/>
        <end position="112"/>
    </location>
</feature>
<feature type="compositionally biased region" description="Basic and acidic residues" evidence="1">
    <location>
        <begin position="41"/>
        <end position="52"/>
    </location>
</feature>